<dbReference type="AlphaFoldDB" id="A0ABD2PTS5"/>
<dbReference type="InterPro" id="IPR020581">
    <property type="entry name" value="GDC_P"/>
</dbReference>
<dbReference type="Gene3D" id="3.90.1150.10">
    <property type="entry name" value="Aspartate Aminotransferase, domain 1"/>
    <property type="match status" value="1"/>
</dbReference>
<reference evidence="3 4" key="1">
    <citation type="submission" date="2024-11" db="EMBL/GenBank/DDBJ databases">
        <title>Adaptive evolution of stress response genes in parasites aligns with host niche diversity.</title>
        <authorList>
            <person name="Hahn C."/>
            <person name="Resl P."/>
        </authorList>
    </citation>
    <scope>NUCLEOTIDE SEQUENCE [LARGE SCALE GENOMIC DNA]</scope>
    <source>
        <strain evidence="3">EGGRZ-B1_66</strain>
        <tissue evidence="3">Body</tissue>
    </source>
</reference>
<organism evidence="3 4">
    <name type="scientific">Cichlidogyrus casuarinus</name>
    <dbReference type="NCBI Taxonomy" id="1844966"/>
    <lineage>
        <taxon>Eukaryota</taxon>
        <taxon>Metazoa</taxon>
        <taxon>Spiralia</taxon>
        <taxon>Lophotrochozoa</taxon>
        <taxon>Platyhelminthes</taxon>
        <taxon>Monogenea</taxon>
        <taxon>Monopisthocotylea</taxon>
        <taxon>Dactylogyridea</taxon>
        <taxon>Ancyrocephalidae</taxon>
        <taxon>Cichlidogyrus</taxon>
    </lineage>
</organism>
<dbReference type="PANTHER" id="PTHR11773">
    <property type="entry name" value="GLYCINE DEHYDROGENASE, DECARBOXYLATING"/>
    <property type="match status" value="1"/>
</dbReference>
<dbReference type="InterPro" id="IPR015422">
    <property type="entry name" value="PyrdxlP-dep_Trfase_small"/>
</dbReference>
<dbReference type="InterPro" id="IPR015424">
    <property type="entry name" value="PyrdxlP-dep_Trfase"/>
</dbReference>
<accession>A0ABD2PTS5</accession>
<feature type="non-terminal residue" evidence="3">
    <location>
        <position position="1"/>
    </location>
</feature>
<evidence type="ECO:0000259" key="2">
    <source>
        <dbReference type="Pfam" id="PF21478"/>
    </source>
</evidence>
<gene>
    <name evidence="3" type="ORF">Ciccas_012285</name>
</gene>
<dbReference type="PANTHER" id="PTHR11773:SF1">
    <property type="entry name" value="GLYCINE DEHYDROGENASE (DECARBOXYLATING), MITOCHONDRIAL"/>
    <property type="match status" value="1"/>
</dbReference>
<dbReference type="InterPro" id="IPR049316">
    <property type="entry name" value="GDC-P_C"/>
</dbReference>
<dbReference type="Proteomes" id="UP001626550">
    <property type="component" value="Unassembled WGS sequence"/>
</dbReference>
<feature type="domain" description="Glycine dehydrogenase C-terminal" evidence="2">
    <location>
        <begin position="36"/>
        <end position="156"/>
    </location>
</feature>
<proteinExistence type="predicted"/>
<evidence type="ECO:0000313" key="3">
    <source>
        <dbReference type="EMBL" id="KAL3309171.1"/>
    </source>
</evidence>
<evidence type="ECO:0000313" key="4">
    <source>
        <dbReference type="Proteomes" id="UP001626550"/>
    </source>
</evidence>
<protein>
    <recommendedName>
        <fullName evidence="2">Glycine dehydrogenase C-terminal domain-containing protein</fullName>
    </recommendedName>
</protein>
<keyword evidence="4" id="KW-1185">Reference proteome</keyword>
<dbReference type="EMBL" id="JBJKFK010004220">
    <property type="protein sequence ID" value="KAL3309171.1"/>
    <property type="molecule type" value="Genomic_DNA"/>
</dbReference>
<evidence type="ECO:0000256" key="1">
    <source>
        <dbReference type="ARBA" id="ARBA00022898"/>
    </source>
</evidence>
<dbReference type="SUPFAM" id="SSF53383">
    <property type="entry name" value="PLP-dependent transferases"/>
    <property type="match status" value="1"/>
</dbReference>
<dbReference type="Pfam" id="PF21478">
    <property type="entry name" value="GcvP2_C"/>
    <property type="match status" value="1"/>
</dbReference>
<name>A0ABD2PTS5_9PLAT</name>
<comment type="caution">
    <text evidence="3">The sequence shown here is derived from an EMBL/GenBank/DDBJ whole genome shotgun (WGS) entry which is preliminary data.</text>
</comment>
<sequence>TTDNLAITSAPFGSASIMPIPWAYIKMMGPDGLKRATEVAILSANYMMHKLKHAYATKYTNKKGLCAHEFILDCSEFRKHGIEAKDIAKRLMDFGFHAPTVSFPISTGLMLEPTESEPKDECDRYCEALATIKEEIDRIARKEMAYDDSPLKHAPHTIEDLINDKWDRAYSKEHAVYPGSWQKTRFHGKGQQKIWPSVSRINDLHGDQNVICTCPPVSSYT</sequence>
<keyword evidence="1" id="KW-0663">Pyridoxal phosphate</keyword>